<comment type="caution">
    <text evidence="1">The sequence shown here is derived from an EMBL/GenBank/DDBJ whole genome shotgun (WGS) entry which is preliminary data.</text>
</comment>
<protein>
    <submittedName>
        <fullName evidence="1">Uncharacterized protein</fullName>
    </submittedName>
</protein>
<dbReference type="EMBL" id="LKEA01000089">
    <property type="protein sequence ID" value="ROV87730.1"/>
    <property type="molecule type" value="Genomic_DNA"/>
</dbReference>
<sequence length="187" mass="21700">MRFPTTDNSKKWSHIVHDRPKPNKRWNAPQVCLRAVTLCFLHSAALYIPLVKFPITVTIDSLESPQDAQFDIILILNSIFIFDTTDDNHNNRYRHGYTDRFNKDSHQDGHLDRFRRGPNHKDNDSLSLCLRRSNNNTNCKRRHLLGHDELCVSNNDIESRGLIVSLSSIENFDDFPHNCLANGYRVS</sequence>
<evidence type="ECO:0000313" key="2">
    <source>
        <dbReference type="Proteomes" id="UP000283895"/>
    </source>
</evidence>
<keyword evidence="2" id="KW-1185">Reference proteome</keyword>
<accession>A0A423VA41</accession>
<proteinExistence type="predicted"/>
<dbReference type="Proteomes" id="UP000283895">
    <property type="component" value="Unassembled WGS sequence"/>
</dbReference>
<dbReference type="AlphaFoldDB" id="A0A423VA41"/>
<evidence type="ECO:0000313" key="1">
    <source>
        <dbReference type="EMBL" id="ROV87730.1"/>
    </source>
</evidence>
<gene>
    <name evidence="1" type="ORF">VMCG_10592</name>
</gene>
<reference evidence="1 2" key="1">
    <citation type="submission" date="2015-09" db="EMBL/GenBank/DDBJ databases">
        <title>Host preference determinants of Valsa canker pathogens revealed by comparative genomics.</title>
        <authorList>
            <person name="Yin Z."/>
            <person name="Huang L."/>
        </authorList>
    </citation>
    <scope>NUCLEOTIDE SEQUENCE [LARGE SCALE GENOMIC DNA]</scope>
    <source>
        <strain evidence="1 2">03-1</strain>
    </source>
</reference>
<organism evidence="1 2">
    <name type="scientific">Cytospora schulzeri</name>
    <dbReference type="NCBI Taxonomy" id="448051"/>
    <lineage>
        <taxon>Eukaryota</taxon>
        <taxon>Fungi</taxon>
        <taxon>Dikarya</taxon>
        <taxon>Ascomycota</taxon>
        <taxon>Pezizomycotina</taxon>
        <taxon>Sordariomycetes</taxon>
        <taxon>Sordariomycetidae</taxon>
        <taxon>Diaporthales</taxon>
        <taxon>Cytosporaceae</taxon>
        <taxon>Cytospora</taxon>
    </lineage>
</organism>
<name>A0A423VA41_9PEZI</name>